<dbReference type="EMBL" id="JAGFNS010000025">
    <property type="protein sequence ID" value="MBO3741991.1"/>
    <property type="molecule type" value="Genomic_DNA"/>
</dbReference>
<gene>
    <name evidence="1" type="ORF">J5X75_31250</name>
</gene>
<proteinExistence type="predicted"/>
<accession>A0ABS3UTS1</accession>
<dbReference type="Proteomes" id="UP000679690">
    <property type="component" value="Unassembled WGS sequence"/>
</dbReference>
<keyword evidence="2" id="KW-1185">Reference proteome</keyword>
<sequence length="151" mass="16881">MHEVAERIDAAWEWWVAAIDESQEGRWVRDTVERQVLADITVATRCLHDGRRLPPFTDDPVRLRLGRIAAWAGVLRLAVRAGGWTLSPVVGHRPPHPAGMLELLSGIYAVAEWGEIWLRRPGTPPEHAVAAAEHFLAGPGSMEDLESFFYD</sequence>
<protein>
    <submittedName>
        <fullName evidence="1">Uncharacterized protein</fullName>
    </submittedName>
</protein>
<dbReference type="RefSeq" id="WP_208471133.1">
    <property type="nucleotide sequence ID" value="NZ_JAGFNS010000025.1"/>
</dbReference>
<evidence type="ECO:0000313" key="1">
    <source>
        <dbReference type="EMBL" id="MBO3741991.1"/>
    </source>
</evidence>
<name>A0ABS3UTS1_9ACTN</name>
<reference evidence="1 2" key="1">
    <citation type="submission" date="2021-03" db="EMBL/GenBank/DDBJ databases">
        <title>Actinoplanes flavus sp. nov., a novel actinomycete isolated from Coconut Palm rhizosphere soil.</title>
        <authorList>
            <person name="Luo X."/>
        </authorList>
    </citation>
    <scope>NUCLEOTIDE SEQUENCE [LARGE SCALE GENOMIC DNA]</scope>
    <source>
        <strain evidence="1 2">NEAU-H7</strain>
    </source>
</reference>
<evidence type="ECO:0000313" key="2">
    <source>
        <dbReference type="Proteomes" id="UP000679690"/>
    </source>
</evidence>
<comment type="caution">
    <text evidence="1">The sequence shown here is derived from an EMBL/GenBank/DDBJ whole genome shotgun (WGS) entry which is preliminary data.</text>
</comment>
<organism evidence="1 2">
    <name type="scientific">Actinoplanes flavus</name>
    <dbReference type="NCBI Taxonomy" id="2820290"/>
    <lineage>
        <taxon>Bacteria</taxon>
        <taxon>Bacillati</taxon>
        <taxon>Actinomycetota</taxon>
        <taxon>Actinomycetes</taxon>
        <taxon>Micromonosporales</taxon>
        <taxon>Micromonosporaceae</taxon>
        <taxon>Actinoplanes</taxon>
    </lineage>
</organism>